<feature type="transmembrane region" description="Helical" evidence="1">
    <location>
        <begin position="6"/>
        <end position="27"/>
    </location>
</feature>
<evidence type="ECO:0000313" key="2">
    <source>
        <dbReference type="EMBL" id="NLR91391.1"/>
    </source>
</evidence>
<comment type="caution">
    <text evidence="2">The sequence shown here is derived from an EMBL/GenBank/DDBJ whole genome shotgun (WGS) entry which is preliminary data.</text>
</comment>
<keyword evidence="1" id="KW-0812">Transmembrane</keyword>
<keyword evidence="1" id="KW-0472">Membrane</keyword>
<name>A0A7X8SJJ9_9BACT</name>
<gene>
    <name evidence="2" type="ORF">HGP29_09255</name>
</gene>
<accession>A0A7X8SJJ9</accession>
<protein>
    <submittedName>
        <fullName evidence="2">Uncharacterized protein</fullName>
    </submittedName>
</protein>
<dbReference type="EMBL" id="JABAIL010000003">
    <property type="protein sequence ID" value="NLR91391.1"/>
    <property type="molecule type" value="Genomic_DNA"/>
</dbReference>
<evidence type="ECO:0000256" key="1">
    <source>
        <dbReference type="SAM" id="Phobius"/>
    </source>
</evidence>
<feature type="transmembrane region" description="Helical" evidence="1">
    <location>
        <begin position="155"/>
        <end position="175"/>
    </location>
</feature>
<dbReference type="Proteomes" id="UP000585050">
    <property type="component" value="Unassembled WGS sequence"/>
</dbReference>
<feature type="transmembrane region" description="Helical" evidence="1">
    <location>
        <begin position="34"/>
        <end position="54"/>
    </location>
</feature>
<reference evidence="2 3" key="1">
    <citation type="submission" date="2020-04" db="EMBL/GenBank/DDBJ databases">
        <title>Flammeovirga sp. SR4, a novel species isolated from seawater.</title>
        <authorList>
            <person name="Wang X."/>
        </authorList>
    </citation>
    <scope>NUCLEOTIDE SEQUENCE [LARGE SCALE GENOMIC DNA]</scope>
    <source>
        <strain evidence="2 3">SR4</strain>
    </source>
</reference>
<proteinExistence type="predicted"/>
<feature type="transmembrane region" description="Helical" evidence="1">
    <location>
        <begin position="195"/>
        <end position="214"/>
    </location>
</feature>
<evidence type="ECO:0000313" key="3">
    <source>
        <dbReference type="Proteomes" id="UP000585050"/>
    </source>
</evidence>
<keyword evidence="3" id="KW-1185">Reference proteome</keyword>
<dbReference type="AlphaFoldDB" id="A0A7X8SJJ9"/>
<feature type="transmembrane region" description="Helical" evidence="1">
    <location>
        <begin position="60"/>
        <end position="80"/>
    </location>
</feature>
<organism evidence="2 3">
    <name type="scientific">Flammeovirga agarivorans</name>
    <dbReference type="NCBI Taxonomy" id="2726742"/>
    <lineage>
        <taxon>Bacteria</taxon>
        <taxon>Pseudomonadati</taxon>
        <taxon>Bacteroidota</taxon>
        <taxon>Cytophagia</taxon>
        <taxon>Cytophagales</taxon>
        <taxon>Flammeovirgaceae</taxon>
        <taxon>Flammeovirga</taxon>
    </lineage>
</organism>
<dbReference type="RefSeq" id="WP_168882115.1">
    <property type="nucleotide sequence ID" value="NZ_JABAIL010000003.1"/>
</dbReference>
<keyword evidence="1" id="KW-1133">Transmembrane helix</keyword>
<sequence length="232" mass="26691">MIENLPNWIDLTFIVTCISTIILFHFSNGKPKKLTLLIIVWSTMQSILAYIGFYQITDSIPPRFGLVLIPTTFLIIYGLLSKQQKWIFEKRETKISTFLHSIRLPVEIVLFGLYTHKMIPGLMTFEGRNYDIFMGITAPLIGLLFMKKIISKKALIAWNVIGLILVLFILFNGILSAELPFQQFGFEQPNRGINYFPFVLLPATIVPIVIWTHISDIIKLRKEIKTTTQQDV</sequence>